<feature type="compositionally biased region" description="Gly residues" evidence="1">
    <location>
        <begin position="301"/>
        <end position="310"/>
    </location>
</feature>
<dbReference type="AlphaFoldDB" id="A0A1X6NRS3"/>
<feature type="compositionally biased region" description="Gly residues" evidence="1">
    <location>
        <begin position="85"/>
        <end position="98"/>
    </location>
</feature>
<feature type="compositionally biased region" description="Pro residues" evidence="1">
    <location>
        <begin position="14"/>
        <end position="26"/>
    </location>
</feature>
<name>A0A1X6NRS3_PORUM</name>
<feature type="compositionally biased region" description="Basic residues" evidence="1">
    <location>
        <begin position="174"/>
        <end position="195"/>
    </location>
</feature>
<evidence type="ECO:0000256" key="1">
    <source>
        <dbReference type="SAM" id="MobiDB-lite"/>
    </source>
</evidence>
<dbReference type="Proteomes" id="UP000218209">
    <property type="component" value="Unassembled WGS sequence"/>
</dbReference>
<feature type="compositionally biased region" description="Low complexity" evidence="1">
    <location>
        <begin position="152"/>
        <end position="163"/>
    </location>
</feature>
<reference evidence="2 3" key="1">
    <citation type="submission" date="2017-03" db="EMBL/GenBank/DDBJ databases">
        <title>WGS assembly of Porphyra umbilicalis.</title>
        <authorList>
            <person name="Brawley S.H."/>
            <person name="Blouin N.A."/>
            <person name="Ficko-Blean E."/>
            <person name="Wheeler G.L."/>
            <person name="Lohr M."/>
            <person name="Goodson H.V."/>
            <person name="Jenkins J.W."/>
            <person name="Blaby-Haas C.E."/>
            <person name="Helliwell K.E."/>
            <person name="Chan C."/>
            <person name="Marriage T."/>
            <person name="Bhattacharya D."/>
            <person name="Klein A.S."/>
            <person name="Badis Y."/>
            <person name="Brodie J."/>
            <person name="Cao Y."/>
            <person name="Collen J."/>
            <person name="Dittami S.M."/>
            <person name="Gachon C.M."/>
            <person name="Green B.R."/>
            <person name="Karpowicz S."/>
            <person name="Kim J.W."/>
            <person name="Kudahl U."/>
            <person name="Lin S."/>
            <person name="Michel G."/>
            <person name="Mittag M."/>
            <person name="Olson B.J."/>
            <person name="Pangilinan J."/>
            <person name="Peng Y."/>
            <person name="Qiu H."/>
            <person name="Shu S."/>
            <person name="Singer J.T."/>
            <person name="Smith A.G."/>
            <person name="Sprecher B.N."/>
            <person name="Wagner V."/>
            <person name="Wang W."/>
            <person name="Wang Z.-Y."/>
            <person name="Yan J."/>
            <person name="Yarish C."/>
            <person name="Zoeuner-Riek S."/>
            <person name="Zhuang Y."/>
            <person name="Zou Y."/>
            <person name="Lindquist E.A."/>
            <person name="Grimwood J."/>
            <person name="Barry K."/>
            <person name="Rokhsar D.S."/>
            <person name="Schmutz J."/>
            <person name="Stiller J.W."/>
            <person name="Grossman A.R."/>
            <person name="Prochnik S.E."/>
        </authorList>
    </citation>
    <scope>NUCLEOTIDE SEQUENCE [LARGE SCALE GENOMIC DNA]</scope>
    <source>
        <strain evidence="2">4086291</strain>
    </source>
</reference>
<sequence>MGVGTGEAPASAPAAPPSAPAAPPSAPARWLSACVRPPIVRTDGHHRQRQQGRVGQWRRRHRAAGRARPPRCAAEHVVETPTAGGRCGRLCQGGGLGSGRRPAAPPPPGALEGAQVSPLPWMLADKSSRDGRSPGMDSGCSADAEDWRESIDAGPPAAAACGSSRGGGVGEKGRPHRGPANHGSRRCRLGCRRQTRIPPVFGRHNRRPHVPPPQPQQHRGAGEGPPRPPRRVSPAPPRRVDGGRVGGQRLPQQRIRAGGVGPPVGGDPAAPAASRRADHRRTTSLSEPPPAGGAMSERAPGGMGGAVGLRGGVVERCGWGARELDEGGSAASLS</sequence>
<gene>
    <name evidence="2" type="ORF">BU14_0560s0008</name>
</gene>
<feature type="compositionally biased region" description="Basic residues" evidence="1">
    <location>
        <begin position="44"/>
        <end position="69"/>
    </location>
</feature>
<feature type="region of interest" description="Disordered" evidence="1">
    <location>
        <begin position="1"/>
        <end position="310"/>
    </location>
</feature>
<accession>A0A1X6NRS3</accession>
<evidence type="ECO:0000313" key="2">
    <source>
        <dbReference type="EMBL" id="OSX71314.1"/>
    </source>
</evidence>
<dbReference type="EMBL" id="KV919147">
    <property type="protein sequence ID" value="OSX71314.1"/>
    <property type="molecule type" value="Genomic_DNA"/>
</dbReference>
<proteinExistence type="predicted"/>
<evidence type="ECO:0000313" key="3">
    <source>
        <dbReference type="Proteomes" id="UP000218209"/>
    </source>
</evidence>
<protein>
    <submittedName>
        <fullName evidence="2">Uncharacterized protein</fullName>
    </submittedName>
</protein>
<organism evidence="2 3">
    <name type="scientific">Porphyra umbilicalis</name>
    <name type="common">Purple laver</name>
    <name type="synonym">Red alga</name>
    <dbReference type="NCBI Taxonomy" id="2786"/>
    <lineage>
        <taxon>Eukaryota</taxon>
        <taxon>Rhodophyta</taxon>
        <taxon>Bangiophyceae</taxon>
        <taxon>Bangiales</taxon>
        <taxon>Bangiaceae</taxon>
        <taxon>Porphyra</taxon>
    </lineage>
</organism>
<keyword evidence="3" id="KW-1185">Reference proteome</keyword>